<proteinExistence type="predicted"/>
<dbReference type="Proteomes" id="UP001283341">
    <property type="component" value="Unassembled WGS sequence"/>
</dbReference>
<evidence type="ECO:0000313" key="2">
    <source>
        <dbReference type="EMBL" id="KAK3316240.1"/>
    </source>
</evidence>
<reference evidence="2" key="2">
    <citation type="submission" date="2023-06" db="EMBL/GenBank/DDBJ databases">
        <authorList>
            <consortium name="Lawrence Berkeley National Laboratory"/>
            <person name="Haridas S."/>
            <person name="Hensen N."/>
            <person name="Bonometti L."/>
            <person name="Westerberg I."/>
            <person name="Brannstrom I.O."/>
            <person name="Guillou S."/>
            <person name="Cros-Aarteil S."/>
            <person name="Calhoun S."/>
            <person name="Kuo A."/>
            <person name="Mondo S."/>
            <person name="Pangilinan J."/>
            <person name="Riley R."/>
            <person name="Labutti K."/>
            <person name="Andreopoulos B."/>
            <person name="Lipzen A."/>
            <person name="Chen C."/>
            <person name="Yanf M."/>
            <person name="Daum C."/>
            <person name="Ng V."/>
            <person name="Clum A."/>
            <person name="Steindorff A."/>
            <person name="Ohm R."/>
            <person name="Martin F."/>
            <person name="Silar P."/>
            <person name="Natvig D."/>
            <person name="Lalanne C."/>
            <person name="Gautier V."/>
            <person name="Ament-Velasquez S.L."/>
            <person name="Kruys A."/>
            <person name="Hutchinson M.I."/>
            <person name="Powell A.J."/>
            <person name="Barry K."/>
            <person name="Miller A.N."/>
            <person name="Grigoriev I.V."/>
            <person name="Debuchy R."/>
            <person name="Gladieux P."/>
            <person name="Thoren M.H."/>
            <person name="Johannesson H."/>
        </authorList>
    </citation>
    <scope>NUCLEOTIDE SEQUENCE</scope>
    <source>
        <strain evidence="2">CBS 118394</strain>
    </source>
</reference>
<protein>
    <submittedName>
        <fullName evidence="2">Uncharacterized protein</fullName>
    </submittedName>
</protein>
<feature type="compositionally biased region" description="Polar residues" evidence="1">
    <location>
        <begin position="265"/>
        <end position="287"/>
    </location>
</feature>
<gene>
    <name evidence="2" type="ORF">B0H66DRAFT_560782</name>
</gene>
<organism evidence="2 3">
    <name type="scientific">Apodospora peruviana</name>
    <dbReference type="NCBI Taxonomy" id="516989"/>
    <lineage>
        <taxon>Eukaryota</taxon>
        <taxon>Fungi</taxon>
        <taxon>Dikarya</taxon>
        <taxon>Ascomycota</taxon>
        <taxon>Pezizomycotina</taxon>
        <taxon>Sordariomycetes</taxon>
        <taxon>Sordariomycetidae</taxon>
        <taxon>Sordariales</taxon>
        <taxon>Lasiosphaeriaceae</taxon>
        <taxon>Apodospora</taxon>
    </lineage>
</organism>
<reference evidence="2" key="1">
    <citation type="journal article" date="2023" name="Mol. Phylogenet. Evol.">
        <title>Genome-scale phylogeny and comparative genomics of the fungal order Sordariales.</title>
        <authorList>
            <person name="Hensen N."/>
            <person name="Bonometti L."/>
            <person name="Westerberg I."/>
            <person name="Brannstrom I.O."/>
            <person name="Guillou S."/>
            <person name="Cros-Aarteil S."/>
            <person name="Calhoun S."/>
            <person name="Haridas S."/>
            <person name="Kuo A."/>
            <person name="Mondo S."/>
            <person name="Pangilinan J."/>
            <person name="Riley R."/>
            <person name="LaButti K."/>
            <person name="Andreopoulos B."/>
            <person name="Lipzen A."/>
            <person name="Chen C."/>
            <person name="Yan M."/>
            <person name="Daum C."/>
            <person name="Ng V."/>
            <person name="Clum A."/>
            <person name="Steindorff A."/>
            <person name="Ohm R.A."/>
            <person name="Martin F."/>
            <person name="Silar P."/>
            <person name="Natvig D.O."/>
            <person name="Lalanne C."/>
            <person name="Gautier V."/>
            <person name="Ament-Velasquez S.L."/>
            <person name="Kruys A."/>
            <person name="Hutchinson M.I."/>
            <person name="Powell A.J."/>
            <person name="Barry K."/>
            <person name="Miller A.N."/>
            <person name="Grigoriev I.V."/>
            <person name="Debuchy R."/>
            <person name="Gladieux P."/>
            <person name="Hiltunen Thoren M."/>
            <person name="Johannesson H."/>
        </authorList>
    </citation>
    <scope>NUCLEOTIDE SEQUENCE</scope>
    <source>
        <strain evidence="2">CBS 118394</strain>
    </source>
</reference>
<sequence>MSHDNDIACIEQDSGLFSQNEATGDAANVITIRSVFFVGTGAELPAVSGLSYSTSASYDPFSGQDTISATCLQSLVQQCPKSLRRWAESEKDPLFVMISWTFLDTLSPVFTGKHRLVPDNAAGVVFTRDLNQERALANHVRVIATTPDDSSRFVMAQQIPQPPNSRMRNCATAWEKSTAGRSELRRVFPNQAAPGGRYSTSRPPNQDAERQRPQRILLDASRRYAEDVFRTSRDTRELLRTTQLSQGILASQLQVQGPRYGYQEASVSPNGGSTSLSEQRRAWSSSS</sequence>
<feature type="region of interest" description="Disordered" evidence="1">
    <location>
        <begin position="262"/>
        <end position="287"/>
    </location>
</feature>
<evidence type="ECO:0000313" key="3">
    <source>
        <dbReference type="Proteomes" id="UP001283341"/>
    </source>
</evidence>
<accession>A0AAE0I0H6</accession>
<dbReference type="AlphaFoldDB" id="A0AAE0I0H6"/>
<comment type="caution">
    <text evidence="2">The sequence shown here is derived from an EMBL/GenBank/DDBJ whole genome shotgun (WGS) entry which is preliminary data.</text>
</comment>
<dbReference type="EMBL" id="JAUEDM010000005">
    <property type="protein sequence ID" value="KAK3316240.1"/>
    <property type="molecule type" value="Genomic_DNA"/>
</dbReference>
<feature type="region of interest" description="Disordered" evidence="1">
    <location>
        <begin position="181"/>
        <end position="213"/>
    </location>
</feature>
<evidence type="ECO:0000256" key="1">
    <source>
        <dbReference type="SAM" id="MobiDB-lite"/>
    </source>
</evidence>
<name>A0AAE0I0H6_9PEZI</name>
<keyword evidence="3" id="KW-1185">Reference proteome</keyword>